<dbReference type="PaxDb" id="4113-PGSC0003DMT400033518"/>
<dbReference type="OMA" id="NLEWNLH"/>
<reference evidence="2" key="2">
    <citation type="submission" date="2015-06" db="UniProtKB">
        <authorList>
            <consortium name="EnsemblPlants"/>
        </authorList>
    </citation>
    <scope>IDENTIFICATION</scope>
    <source>
        <strain evidence="2">DM1-3 516 R44</strain>
    </source>
</reference>
<dbReference type="SMR" id="M1AZA0"/>
<dbReference type="EnsemblPlants" id="PGSC0003DMT400033518">
    <property type="protein sequence ID" value="PGSC0003DMT400033518"/>
    <property type="gene ID" value="PGSC0003DMG400012876"/>
</dbReference>
<organism evidence="2 3">
    <name type="scientific">Solanum tuberosum</name>
    <name type="common">Potato</name>
    <dbReference type="NCBI Taxonomy" id="4113"/>
    <lineage>
        <taxon>Eukaryota</taxon>
        <taxon>Viridiplantae</taxon>
        <taxon>Streptophyta</taxon>
        <taxon>Embryophyta</taxon>
        <taxon>Tracheophyta</taxon>
        <taxon>Spermatophyta</taxon>
        <taxon>Magnoliopsida</taxon>
        <taxon>eudicotyledons</taxon>
        <taxon>Gunneridae</taxon>
        <taxon>Pentapetalae</taxon>
        <taxon>asterids</taxon>
        <taxon>lamiids</taxon>
        <taxon>Solanales</taxon>
        <taxon>Solanaceae</taxon>
        <taxon>Solanoideae</taxon>
        <taxon>Solaneae</taxon>
        <taxon>Solanum</taxon>
    </lineage>
</organism>
<feature type="region of interest" description="Disordered" evidence="1">
    <location>
        <begin position="58"/>
        <end position="82"/>
    </location>
</feature>
<dbReference type="KEGG" id="sot:102585999"/>
<dbReference type="InParanoid" id="M1AZA0"/>
<feature type="compositionally biased region" description="Basic and acidic residues" evidence="1">
    <location>
        <begin position="61"/>
        <end position="71"/>
    </location>
</feature>
<proteinExistence type="predicted"/>
<dbReference type="Proteomes" id="UP000011115">
    <property type="component" value="Unassembled WGS sequence"/>
</dbReference>
<dbReference type="Gramene" id="PGSC0003DMT400033518">
    <property type="protein sequence ID" value="PGSC0003DMT400033518"/>
    <property type="gene ID" value="PGSC0003DMG400012876"/>
</dbReference>
<dbReference type="FunCoup" id="M1AZA0">
    <property type="interactions" value="52"/>
</dbReference>
<name>M1AZA0_SOLTU</name>
<sequence length="114" mass="13473">MSQYQELILEKPKIAPSFIVIEKPKIEREMHLWPSLRLRDSFKLGYLKNLEWNLHRMNSQKQRDNDQKLLDEPTSSSNNGGREKFELFCREFLMILSCCYCCFCCGACVADEED</sequence>
<dbReference type="PANTHER" id="PTHR37263:SF2">
    <property type="entry name" value="EXPRESSED PROTEIN"/>
    <property type="match status" value="1"/>
</dbReference>
<evidence type="ECO:0000256" key="1">
    <source>
        <dbReference type="SAM" id="MobiDB-lite"/>
    </source>
</evidence>
<evidence type="ECO:0000313" key="2">
    <source>
        <dbReference type="EnsemblPlants" id="PGSC0003DMT400033518"/>
    </source>
</evidence>
<dbReference type="eggNOG" id="ENOG502S7YP">
    <property type="taxonomic scope" value="Eukaryota"/>
</dbReference>
<dbReference type="PANTHER" id="PTHR37263">
    <property type="entry name" value="EXPRESSED PROTEIN"/>
    <property type="match status" value="1"/>
</dbReference>
<evidence type="ECO:0000313" key="3">
    <source>
        <dbReference type="Proteomes" id="UP000011115"/>
    </source>
</evidence>
<gene>
    <name evidence="2" type="primary">LOC102585999</name>
</gene>
<dbReference type="RefSeq" id="XP_006340561.1">
    <property type="nucleotide sequence ID" value="XM_006340499.2"/>
</dbReference>
<reference evidence="3" key="1">
    <citation type="journal article" date="2011" name="Nature">
        <title>Genome sequence and analysis of the tuber crop potato.</title>
        <authorList>
            <consortium name="The Potato Genome Sequencing Consortium"/>
        </authorList>
    </citation>
    <scope>NUCLEOTIDE SEQUENCE [LARGE SCALE GENOMIC DNA]</scope>
    <source>
        <strain evidence="3">cv. DM1-3 516 R44</strain>
    </source>
</reference>
<dbReference type="GeneID" id="102585999"/>
<accession>M1AZA0</accession>
<keyword evidence="3" id="KW-1185">Reference proteome</keyword>
<protein>
    <submittedName>
        <fullName evidence="2">Uncharacterized protein</fullName>
    </submittedName>
</protein>
<dbReference type="HOGENOM" id="CLU_154172_1_0_1"/>
<dbReference type="AlphaFoldDB" id="M1AZA0"/>
<dbReference type="OrthoDB" id="1927320at2759"/>